<dbReference type="AlphaFoldDB" id="A0AA36CFY2"/>
<proteinExistence type="predicted"/>
<dbReference type="EMBL" id="CATQJA010001533">
    <property type="protein sequence ID" value="CAJ0567678.1"/>
    <property type="molecule type" value="Genomic_DNA"/>
</dbReference>
<comment type="caution">
    <text evidence="2">The sequence shown here is derived from an EMBL/GenBank/DDBJ whole genome shotgun (WGS) entry which is preliminary data.</text>
</comment>
<keyword evidence="1" id="KW-0472">Membrane</keyword>
<keyword evidence="3" id="KW-1185">Reference proteome</keyword>
<dbReference type="Proteomes" id="UP001177023">
    <property type="component" value="Unassembled WGS sequence"/>
</dbReference>
<feature type="transmembrane region" description="Helical" evidence="1">
    <location>
        <begin position="51"/>
        <end position="74"/>
    </location>
</feature>
<keyword evidence="1" id="KW-0812">Transmembrane</keyword>
<sequence length="148" mass="16833">MQLLLRIYPNWRFLLDVPDLWLMDGSAKMAFLPFTSLFGFVFVAMLTSANFVAGLLVPLLTLTIPWAAGVLIIYLDVELPLVVPKILFLVNGCHGILSSVQIVYLTRPYRQFVISFFKPKTTRRAHSIFYVSQISTTNPRSMKETYGL</sequence>
<protein>
    <submittedName>
        <fullName evidence="2">Uncharacterized protein</fullName>
    </submittedName>
</protein>
<feature type="transmembrane region" description="Helical" evidence="1">
    <location>
        <begin position="86"/>
        <end position="105"/>
    </location>
</feature>
<name>A0AA36CFY2_9BILA</name>
<feature type="non-terminal residue" evidence="2">
    <location>
        <position position="148"/>
    </location>
</feature>
<gene>
    <name evidence="2" type="ORF">MSPICULIGERA_LOCUS6220</name>
</gene>
<organism evidence="2 3">
    <name type="scientific">Mesorhabditis spiculigera</name>
    <dbReference type="NCBI Taxonomy" id="96644"/>
    <lineage>
        <taxon>Eukaryota</taxon>
        <taxon>Metazoa</taxon>
        <taxon>Ecdysozoa</taxon>
        <taxon>Nematoda</taxon>
        <taxon>Chromadorea</taxon>
        <taxon>Rhabditida</taxon>
        <taxon>Rhabditina</taxon>
        <taxon>Rhabditomorpha</taxon>
        <taxon>Rhabditoidea</taxon>
        <taxon>Rhabditidae</taxon>
        <taxon>Mesorhabditinae</taxon>
        <taxon>Mesorhabditis</taxon>
    </lineage>
</organism>
<evidence type="ECO:0000313" key="3">
    <source>
        <dbReference type="Proteomes" id="UP001177023"/>
    </source>
</evidence>
<keyword evidence="1" id="KW-1133">Transmembrane helix</keyword>
<evidence type="ECO:0000313" key="2">
    <source>
        <dbReference type="EMBL" id="CAJ0567678.1"/>
    </source>
</evidence>
<dbReference type="Pfam" id="PF10318">
    <property type="entry name" value="7TM_GPCR_Srh"/>
    <property type="match status" value="1"/>
</dbReference>
<reference evidence="2" key="1">
    <citation type="submission" date="2023-06" db="EMBL/GenBank/DDBJ databases">
        <authorList>
            <person name="Delattre M."/>
        </authorList>
    </citation>
    <scope>NUCLEOTIDE SEQUENCE</scope>
    <source>
        <strain evidence="2">AF72</strain>
    </source>
</reference>
<feature type="transmembrane region" description="Helical" evidence="1">
    <location>
        <begin position="20"/>
        <end position="44"/>
    </location>
</feature>
<accession>A0AA36CFY2</accession>
<evidence type="ECO:0000256" key="1">
    <source>
        <dbReference type="SAM" id="Phobius"/>
    </source>
</evidence>
<dbReference type="InterPro" id="IPR019422">
    <property type="entry name" value="7TM_GPCR_serpentine_rcpt_Srh"/>
</dbReference>